<feature type="region of interest" description="Disordered" evidence="5">
    <location>
        <begin position="29"/>
        <end position="61"/>
    </location>
</feature>
<feature type="transmembrane region" description="Helical" evidence="6">
    <location>
        <begin position="143"/>
        <end position="164"/>
    </location>
</feature>
<feature type="transmembrane region" description="Helical" evidence="6">
    <location>
        <begin position="170"/>
        <end position="190"/>
    </location>
</feature>
<dbReference type="PANTHER" id="PTHR32322">
    <property type="entry name" value="INNER MEMBRANE TRANSPORTER"/>
    <property type="match status" value="1"/>
</dbReference>
<evidence type="ECO:0000256" key="3">
    <source>
        <dbReference type="ARBA" id="ARBA00022989"/>
    </source>
</evidence>
<dbReference type="InParanoid" id="D2V9G5"/>
<dbReference type="OMA" id="TSPLWGM"/>
<organism evidence="9">
    <name type="scientific">Naegleria gruberi</name>
    <name type="common">Amoeba</name>
    <dbReference type="NCBI Taxonomy" id="5762"/>
    <lineage>
        <taxon>Eukaryota</taxon>
        <taxon>Discoba</taxon>
        <taxon>Heterolobosea</taxon>
        <taxon>Tetramitia</taxon>
        <taxon>Eutetramitia</taxon>
        <taxon>Vahlkampfiidae</taxon>
        <taxon>Naegleria</taxon>
    </lineage>
</organism>
<feature type="region of interest" description="Disordered" evidence="5">
    <location>
        <begin position="407"/>
        <end position="431"/>
    </location>
</feature>
<feature type="transmembrane region" description="Helical" evidence="6">
    <location>
        <begin position="229"/>
        <end position="249"/>
    </location>
</feature>
<dbReference type="EMBL" id="GG738858">
    <property type="protein sequence ID" value="EFC46588.1"/>
    <property type="molecule type" value="Genomic_DNA"/>
</dbReference>
<dbReference type="VEuPathDB" id="AmoebaDB:NAEGRDRAFT_65433"/>
<dbReference type="AlphaFoldDB" id="D2V9G5"/>
<dbReference type="GeneID" id="8848668"/>
<dbReference type="SUPFAM" id="SSF103481">
    <property type="entry name" value="Multidrug resistance efflux transporter EmrE"/>
    <property type="match status" value="2"/>
</dbReference>
<evidence type="ECO:0000256" key="6">
    <source>
        <dbReference type="SAM" id="Phobius"/>
    </source>
</evidence>
<comment type="subcellular location">
    <subcellularLocation>
        <location evidence="1">Membrane</location>
        <topology evidence="1">Multi-pass membrane protein</topology>
    </subcellularLocation>
</comment>
<evidence type="ECO:0000313" key="9">
    <source>
        <dbReference type="Proteomes" id="UP000006671"/>
    </source>
</evidence>
<dbReference type="Proteomes" id="UP000006671">
    <property type="component" value="Unassembled WGS sequence"/>
</dbReference>
<sequence>MENQENFNSSSIGYQNEEEAALQQQIQVYRKQHHDQEYSENDVEAGGEEQQEEAAPTTSEPVQNLSCTFGSVVVFIFLGAIWGSAFSFIKLSVDPKFGFSAFSVVFLRLLIGGIFMLVLFIFNFVKSKEFRTQVNKHRGIKTILMMMVLGFFNNAVPFILVAFAEQSINSGIASILDSSIPLFSIFIAHFTLKGERITFLKLVGLIVGFGGVILVCLQQVIIGETPDDGQIVGYVTVTLAAASYGVASVISKKYFDGVPSLFTACGQIFSASLFALLGVLIYDLGIDERHLSYFKHANYLAWISVAYLGIVSTGVAYVCFFYLIKKIGSTKQSLIFGVAEGAIFLGEWENIPFYIPIIEFVGMFLIFIGIAIVSIPSWRKIKESAKFVSKSSKRDKDMSDAILDQTVEESSSLLNGDNNPTEYYDRTRSIQ</sequence>
<protein>
    <submittedName>
        <fullName evidence="8">Predicted protein</fullName>
    </submittedName>
</protein>
<evidence type="ECO:0000256" key="1">
    <source>
        <dbReference type="ARBA" id="ARBA00004141"/>
    </source>
</evidence>
<dbReference type="GO" id="GO:0016020">
    <property type="term" value="C:membrane"/>
    <property type="evidence" value="ECO:0007669"/>
    <property type="project" value="UniProtKB-SubCell"/>
</dbReference>
<dbReference type="eggNOG" id="ENOG502SAK2">
    <property type="taxonomic scope" value="Eukaryota"/>
</dbReference>
<dbReference type="InterPro" id="IPR000620">
    <property type="entry name" value="EamA_dom"/>
</dbReference>
<feature type="transmembrane region" description="Helical" evidence="6">
    <location>
        <begin position="331"/>
        <end position="348"/>
    </location>
</feature>
<name>D2V9G5_NAEGR</name>
<evidence type="ECO:0000256" key="5">
    <source>
        <dbReference type="SAM" id="MobiDB-lite"/>
    </source>
</evidence>
<reference evidence="8 9" key="1">
    <citation type="journal article" date="2010" name="Cell">
        <title>The genome of Naegleria gruberi illuminates early eukaryotic versatility.</title>
        <authorList>
            <person name="Fritz-Laylin L.K."/>
            <person name="Prochnik S.E."/>
            <person name="Ginger M.L."/>
            <person name="Dacks J.B."/>
            <person name="Carpenter M.L."/>
            <person name="Field M.C."/>
            <person name="Kuo A."/>
            <person name="Paredez A."/>
            <person name="Chapman J."/>
            <person name="Pham J."/>
            <person name="Shu S."/>
            <person name="Neupane R."/>
            <person name="Cipriano M."/>
            <person name="Mancuso J."/>
            <person name="Tu H."/>
            <person name="Salamov A."/>
            <person name="Lindquist E."/>
            <person name="Shapiro H."/>
            <person name="Lucas S."/>
            <person name="Grigoriev I.V."/>
            <person name="Cande W.Z."/>
            <person name="Fulton C."/>
            <person name="Rokhsar D.S."/>
            <person name="Dawson S.C."/>
        </authorList>
    </citation>
    <scope>NUCLEOTIDE SEQUENCE [LARGE SCALE GENOMIC DNA]</scope>
    <source>
        <strain evidence="8 9">NEG-M</strain>
    </source>
</reference>
<feature type="compositionally biased region" description="Polar residues" evidence="5">
    <location>
        <begin position="408"/>
        <end position="421"/>
    </location>
</feature>
<evidence type="ECO:0000313" key="8">
    <source>
        <dbReference type="EMBL" id="EFC46588.1"/>
    </source>
</evidence>
<keyword evidence="3 6" id="KW-1133">Transmembrane helix</keyword>
<keyword evidence="4 6" id="KW-0472">Membrane</keyword>
<dbReference type="OrthoDB" id="2128165at2759"/>
<dbReference type="InterPro" id="IPR037185">
    <property type="entry name" value="EmrE-like"/>
</dbReference>
<feature type="transmembrane region" description="Helical" evidence="6">
    <location>
        <begin position="101"/>
        <end position="122"/>
    </location>
</feature>
<feature type="transmembrane region" description="Helical" evidence="6">
    <location>
        <begin position="202"/>
        <end position="223"/>
    </location>
</feature>
<dbReference type="PANTHER" id="PTHR32322:SF2">
    <property type="entry name" value="EAMA DOMAIN-CONTAINING PROTEIN"/>
    <property type="match status" value="1"/>
</dbReference>
<evidence type="ECO:0000259" key="7">
    <source>
        <dbReference type="Pfam" id="PF00892"/>
    </source>
</evidence>
<dbReference type="Pfam" id="PF00892">
    <property type="entry name" value="EamA"/>
    <property type="match status" value="2"/>
</dbReference>
<dbReference type="KEGG" id="ngr:NAEGRDRAFT_65433"/>
<evidence type="ECO:0000256" key="2">
    <source>
        <dbReference type="ARBA" id="ARBA00022692"/>
    </source>
</evidence>
<proteinExistence type="predicted"/>
<evidence type="ECO:0000256" key="4">
    <source>
        <dbReference type="ARBA" id="ARBA00023136"/>
    </source>
</evidence>
<feature type="transmembrane region" description="Helical" evidence="6">
    <location>
        <begin position="302"/>
        <end position="324"/>
    </location>
</feature>
<feature type="transmembrane region" description="Helical" evidence="6">
    <location>
        <begin position="69"/>
        <end position="89"/>
    </location>
</feature>
<keyword evidence="2 6" id="KW-0812">Transmembrane</keyword>
<feature type="transmembrane region" description="Helical" evidence="6">
    <location>
        <begin position="354"/>
        <end position="375"/>
    </location>
</feature>
<feature type="domain" description="EamA" evidence="7">
    <location>
        <begin position="73"/>
        <end position="215"/>
    </location>
</feature>
<feature type="compositionally biased region" description="Acidic residues" evidence="5">
    <location>
        <begin position="38"/>
        <end position="52"/>
    </location>
</feature>
<gene>
    <name evidence="8" type="ORF">NAEGRDRAFT_65433</name>
</gene>
<dbReference type="InterPro" id="IPR050638">
    <property type="entry name" value="AA-Vitamin_Transporters"/>
</dbReference>
<feature type="domain" description="EamA" evidence="7">
    <location>
        <begin position="233"/>
        <end position="374"/>
    </location>
</feature>
<accession>D2V9G5</accession>
<feature type="transmembrane region" description="Helical" evidence="6">
    <location>
        <begin position="261"/>
        <end position="282"/>
    </location>
</feature>
<keyword evidence="9" id="KW-1185">Reference proteome</keyword>
<dbReference type="RefSeq" id="XP_002679332.1">
    <property type="nucleotide sequence ID" value="XM_002679286.1"/>
</dbReference>